<evidence type="ECO:0008006" key="3">
    <source>
        <dbReference type="Google" id="ProtNLM"/>
    </source>
</evidence>
<evidence type="ECO:0000313" key="1">
    <source>
        <dbReference type="EMBL" id="QHQ61707.1"/>
    </source>
</evidence>
<name>A0A6P1TN01_9FIRM</name>
<gene>
    <name evidence="1" type="ORF">Ana3638_13760</name>
</gene>
<dbReference type="Proteomes" id="UP000464314">
    <property type="component" value="Chromosome"/>
</dbReference>
<protein>
    <recommendedName>
        <fullName evidence="3">Peptidase C39-like domain-containing protein</fullName>
    </recommendedName>
</protein>
<reference evidence="1 2" key="1">
    <citation type="submission" date="2020-01" db="EMBL/GenBank/DDBJ databases">
        <title>Genome analysis of Anaerocolumna sp. CBA3638.</title>
        <authorList>
            <person name="Kim J."/>
            <person name="Roh S.W."/>
        </authorList>
    </citation>
    <scope>NUCLEOTIDE SEQUENCE [LARGE SCALE GENOMIC DNA]</scope>
    <source>
        <strain evidence="1 2">CBA3638</strain>
    </source>
</reference>
<sequence>MIVSINKPELLNITDSLEHKTYFGANQVWYTKTWNREAGCGPTCASNITAYLAQTREKYKELFIPNSLEKKEFLKHMNELFKYVTPGAMGVNHVDKFVSGITQFAKDRGVLIETEVFSVENCFTKKRNAEKLTEFVCRGLTADCPLAFLNLSRGEETSLQAWHWITITSAEIKEGSLIATASDEGRAIQFDLLKWYLTTRMHGGLIFIK</sequence>
<accession>A0A6P1TN01</accession>
<keyword evidence="2" id="KW-1185">Reference proteome</keyword>
<dbReference type="EMBL" id="CP048000">
    <property type="protein sequence ID" value="QHQ61707.1"/>
    <property type="molecule type" value="Genomic_DNA"/>
</dbReference>
<organism evidence="1 2">
    <name type="scientific">Anaerocolumna sedimenticola</name>
    <dbReference type="NCBI Taxonomy" id="2696063"/>
    <lineage>
        <taxon>Bacteria</taxon>
        <taxon>Bacillati</taxon>
        <taxon>Bacillota</taxon>
        <taxon>Clostridia</taxon>
        <taxon>Lachnospirales</taxon>
        <taxon>Lachnospiraceae</taxon>
        <taxon>Anaerocolumna</taxon>
    </lineage>
</organism>
<dbReference type="AlphaFoldDB" id="A0A6P1TN01"/>
<evidence type="ECO:0000313" key="2">
    <source>
        <dbReference type="Proteomes" id="UP000464314"/>
    </source>
</evidence>
<dbReference type="RefSeq" id="WP_161838532.1">
    <property type="nucleotide sequence ID" value="NZ_CP048000.1"/>
</dbReference>
<proteinExistence type="predicted"/>
<dbReference type="KEGG" id="anr:Ana3638_13760"/>